<keyword evidence="1" id="KW-0472">Membrane</keyword>
<evidence type="ECO:0000313" key="3">
    <source>
        <dbReference type="Proteomes" id="UP001153269"/>
    </source>
</evidence>
<evidence type="ECO:0000256" key="1">
    <source>
        <dbReference type="SAM" id="Phobius"/>
    </source>
</evidence>
<keyword evidence="1" id="KW-1133">Transmembrane helix</keyword>
<dbReference type="Proteomes" id="UP001153269">
    <property type="component" value="Unassembled WGS sequence"/>
</dbReference>
<evidence type="ECO:0000313" key="2">
    <source>
        <dbReference type="EMBL" id="CAB1444981.1"/>
    </source>
</evidence>
<feature type="transmembrane region" description="Helical" evidence="1">
    <location>
        <begin position="90"/>
        <end position="110"/>
    </location>
</feature>
<dbReference type="AlphaFoldDB" id="A0A9N7V8Z8"/>
<sequence length="114" mass="13073">MYLSSILAPSPLADQQSPRWASHIVPMGSLSLQERCNIELRLAASQYLARVHSTGNTDANAGRLWLEGMERGMARRTDWRYRMRRSPRESVSHILHLLLLLLLLFILLFLSSSR</sequence>
<accession>A0A9N7V8Z8</accession>
<dbReference type="EMBL" id="CADEAL010003513">
    <property type="protein sequence ID" value="CAB1444981.1"/>
    <property type="molecule type" value="Genomic_DNA"/>
</dbReference>
<reference evidence="2" key="1">
    <citation type="submission" date="2020-03" db="EMBL/GenBank/DDBJ databases">
        <authorList>
            <person name="Weist P."/>
        </authorList>
    </citation>
    <scope>NUCLEOTIDE SEQUENCE</scope>
</reference>
<protein>
    <submittedName>
        <fullName evidence="2">Uncharacterized protein</fullName>
    </submittedName>
</protein>
<proteinExistence type="predicted"/>
<keyword evidence="1" id="KW-0812">Transmembrane</keyword>
<organism evidence="2 3">
    <name type="scientific">Pleuronectes platessa</name>
    <name type="common">European plaice</name>
    <dbReference type="NCBI Taxonomy" id="8262"/>
    <lineage>
        <taxon>Eukaryota</taxon>
        <taxon>Metazoa</taxon>
        <taxon>Chordata</taxon>
        <taxon>Craniata</taxon>
        <taxon>Vertebrata</taxon>
        <taxon>Euteleostomi</taxon>
        <taxon>Actinopterygii</taxon>
        <taxon>Neopterygii</taxon>
        <taxon>Teleostei</taxon>
        <taxon>Neoteleostei</taxon>
        <taxon>Acanthomorphata</taxon>
        <taxon>Carangaria</taxon>
        <taxon>Pleuronectiformes</taxon>
        <taxon>Pleuronectoidei</taxon>
        <taxon>Pleuronectidae</taxon>
        <taxon>Pleuronectes</taxon>
    </lineage>
</organism>
<name>A0A9N7V8Z8_PLEPL</name>
<keyword evidence="3" id="KW-1185">Reference proteome</keyword>
<comment type="caution">
    <text evidence="2">The sequence shown here is derived from an EMBL/GenBank/DDBJ whole genome shotgun (WGS) entry which is preliminary data.</text>
</comment>
<gene>
    <name evidence="2" type="ORF">PLEPLA_LOCUS32711</name>
</gene>